<dbReference type="PANTHER" id="PTHR23024">
    <property type="entry name" value="ARYLACETAMIDE DEACETYLASE"/>
    <property type="match status" value="1"/>
</dbReference>
<dbReference type="Pfam" id="PF07859">
    <property type="entry name" value="Abhydrolase_3"/>
    <property type="match status" value="1"/>
</dbReference>
<gene>
    <name evidence="5" type="primary">LjGID1-2</name>
</gene>
<dbReference type="PANTHER" id="PTHR23024:SF492">
    <property type="entry name" value="GIBBERELLIN RECEPTOR GID1C"/>
    <property type="match status" value="1"/>
</dbReference>
<accession>A0A0B6VLA1</accession>
<dbReference type="EMBL" id="AB915793">
    <property type="protein sequence ID" value="BAQ20607.1"/>
    <property type="molecule type" value="mRNA"/>
</dbReference>
<dbReference type="InterPro" id="IPR013094">
    <property type="entry name" value="AB_hydrolase_3"/>
</dbReference>
<dbReference type="GO" id="GO:0016787">
    <property type="term" value="F:hydrolase activity"/>
    <property type="evidence" value="ECO:0007669"/>
    <property type="project" value="UniProtKB-KW"/>
</dbReference>
<dbReference type="InterPro" id="IPR050466">
    <property type="entry name" value="Carboxylest/Gibb_receptor"/>
</dbReference>
<keyword evidence="5" id="KW-0675">Receptor</keyword>
<dbReference type="AlphaFoldDB" id="A0A0B6VLA1"/>
<proteinExistence type="evidence at transcript level"/>
<evidence type="ECO:0000259" key="4">
    <source>
        <dbReference type="Pfam" id="PF07859"/>
    </source>
</evidence>
<comment type="similarity">
    <text evidence="1">Belongs to the 'GDXG' lipolytic enzyme family.</text>
</comment>
<reference evidence="5" key="1">
    <citation type="submission" date="2014-03" db="EMBL/GenBank/DDBJ databases">
        <title>Fern antheridiogen system is a unique spatiotemporally split gibberellin synthesis pathway.</title>
        <authorList>
            <person name="Tanaka J."/>
            <person name="Yano K."/>
            <person name="Aya K."/>
            <person name="Hirano K."/>
            <person name="Ordonio R.L."/>
            <person name="Takehara S."/>
            <person name="Park S.H."/>
            <person name="Nakajima M."/>
            <person name="Ueguchi-Tanaka M."/>
            <person name="Matsuoka M."/>
        </authorList>
    </citation>
    <scope>NUCLEOTIDE SEQUENCE</scope>
</reference>
<feature type="domain" description="Alpha/beta hydrolase fold-3" evidence="4">
    <location>
        <begin position="138"/>
        <end position="354"/>
    </location>
</feature>
<dbReference type="SMR" id="A0A0B6VLA1"/>
<protein>
    <submittedName>
        <fullName evidence="5">Gibberellin receptor GID1L2</fullName>
    </submittedName>
</protein>
<dbReference type="PROSITE" id="PS01173">
    <property type="entry name" value="LIPASE_GDXG_HIS"/>
    <property type="match status" value="1"/>
</dbReference>
<feature type="region of interest" description="Disordered" evidence="3">
    <location>
        <begin position="1"/>
        <end position="25"/>
    </location>
</feature>
<organism evidence="5">
    <name type="scientific">Lygodium japonicum</name>
    <name type="common">Japanese climbing fern</name>
    <name type="synonym">Ophioglossum japonicum</name>
    <dbReference type="NCBI Taxonomy" id="13824"/>
    <lineage>
        <taxon>Eukaryota</taxon>
        <taxon>Viridiplantae</taxon>
        <taxon>Streptophyta</taxon>
        <taxon>Embryophyta</taxon>
        <taxon>Tracheophyta</taxon>
        <taxon>Polypodiopsida</taxon>
        <taxon>Polypodiidae</taxon>
        <taxon>Schizaeales</taxon>
        <taxon>Lygodiaceae</taxon>
        <taxon>Lygodium</taxon>
    </lineage>
</organism>
<evidence type="ECO:0000256" key="2">
    <source>
        <dbReference type="ARBA" id="ARBA00022801"/>
    </source>
</evidence>
<dbReference type="Gene3D" id="3.40.50.1820">
    <property type="entry name" value="alpha/beta hydrolase"/>
    <property type="match status" value="1"/>
</dbReference>
<evidence type="ECO:0000313" key="5">
    <source>
        <dbReference type="EMBL" id="BAQ20607.1"/>
    </source>
</evidence>
<dbReference type="InterPro" id="IPR029058">
    <property type="entry name" value="AB_hydrolase_fold"/>
</dbReference>
<evidence type="ECO:0000256" key="1">
    <source>
        <dbReference type="ARBA" id="ARBA00010515"/>
    </source>
</evidence>
<dbReference type="SUPFAM" id="SSF53474">
    <property type="entry name" value="alpha/beta-Hydrolases"/>
    <property type="match status" value="1"/>
</dbReference>
<sequence>MIPGAFAGGTHHRSQEPIPGSRHGLPDCKDIVPLTTYVLISTFKVIYQLLRRPDGTLNRNLAEFLDRKRTADATPVDGVASVDVDIERATHLWGRLFWVVVDDPPPSHGGANDHVNVETGERAVQHQGQTTPVLRPLIIFFHGGSFVHSSANTAIYDTMCRRFAKTCNAVVLSLNFRRAPEHRYPAAYEDGLTCLRWTRSAMGRRCLLSLGCCPNRCILAGDSSGGNIAHNVAVRAAGEGIHLTGMVLLMPMFGGQQRTPAEILLDGRYFVTIRDRDWYWRAFLPVGADREHPACNPFSPLAPQLAEVNLPPCLVVVGGLDLLQDWQLHYVHSMQQAGKHVQVMFLENATMGFFLLPNSDLFYSLEEKLRGFISQL</sequence>
<name>A0A0B6VLA1_LYGJA</name>
<dbReference type="InterPro" id="IPR002168">
    <property type="entry name" value="Lipase_GDXG_HIS_AS"/>
</dbReference>
<keyword evidence="2" id="KW-0378">Hydrolase</keyword>
<evidence type="ECO:0000256" key="3">
    <source>
        <dbReference type="SAM" id="MobiDB-lite"/>
    </source>
</evidence>